<organism evidence="7 8">
    <name type="scientific">Xylocopa violacea</name>
    <name type="common">Violet carpenter bee</name>
    <name type="synonym">Apis violacea</name>
    <dbReference type="NCBI Taxonomy" id="135666"/>
    <lineage>
        <taxon>Eukaryota</taxon>
        <taxon>Metazoa</taxon>
        <taxon>Ecdysozoa</taxon>
        <taxon>Arthropoda</taxon>
        <taxon>Hexapoda</taxon>
        <taxon>Insecta</taxon>
        <taxon>Pterygota</taxon>
        <taxon>Neoptera</taxon>
        <taxon>Endopterygota</taxon>
        <taxon>Hymenoptera</taxon>
        <taxon>Apocrita</taxon>
        <taxon>Aculeata</taxon>
        <taxon>Apoidea</taxon>
        <taxon>Anthophila</taxon>
        <taxon>Apidae</taxon>
        <taxon>Xylocopa</taxon>
        <taxon>Xylocopa</taxon>
    </lineage>
</organism>
<comment type="subcellular location">
    <subcellularLocation>
        <location evidence="1">Cytoplasm</location>
        <location evidence="1">Cytoskeleton</location>
        <location evidence="1">Cilium axoneme</location>
    </subcellularLocation>
</comment>
<feature type="domain" description="DM10" evidence="6">
    <location>
        <begin position="88"/>
        <end position="193"/>
    </location>
</feature>
<dbReference type="SMART" id="SM00676">
    <property type="entry name" value="DM10"/>
    <property type="match status" value="3"/>
</dbReference>
<dbReference type="Pfam" id="PF06565">
    <property type="entry name" value="DM10_dom"/>
    <property type="match status" value="3"/>
</dbReference>
<accession>A0ABP1NTF6</accession>
<evidence type="ECO:0000256" key="2">
    <source>
        <dbReference type="ARBA" id="ARBA00022490"/>
    </source>
</evidence>
<evidence type="ECO:0000256" key="3">
    <source>
        <dbReference type="ARBA" id="ARBA00022737"/>
    </source>
</evidence>
<dbReference type="Gene3D" id="2.30.29.170">
    <property type="match status" value="3"/>
</dbReference>
<keyword evidence="4" id="KW-0206">Cytoskeleton</keyword>
<dbReference type="PANTHER" id="PTHR12086">
    <property type="entry name" value="EF-HAND DOMAIN C-TERMINAL CONTAINING PROTEIN"/>
    <property type="match status" value="1"/>
</dbReference>
<feature type="domain" description="DM10" evidence="6">
    <location>
        <begin position="406"/>
        <end position="510"/>
    </location>
</feature>
<evidence type="ECO:0000313" key="7">
    <source>
        <dbReference type="EMBL" id="CAL7943521.1"/>
    </source>
</evidence>
<evidence type="ECO:0000313" key="8">
    <source>
        <dbReference type="Proteomes" id="UP001642520"/>
    </source>
</evidence>
<evidence type="ECO:0000259" key="6">
    <source>
        <dbReference type="PROSITE" id="PS51336"/>
    </source>
</evidence>
<feature type="domain" description="DM10" evidence="6">
    <location>
        <begin position="236"/>
        <end position="348"/>
    </location>
</feature>
<sequence length="632" mass="73803">MEDLPLIPGYRFQDPGVEDYRLLQKFHFLNGYRVVRDSNIGIGGRPIDAASSAYVKEEDSVCYDPSLTYGRVKGYAYRQFIPHYALFAQKCLCFKAFFRQGVFNSPDEHFRVRHVNIIYFLEDDTLCVIEPIVDNAGFQQGKLVRRSKIEKNISGDTFHWKDLKIGIDVCIFGVVYHIIDCDLFTREFLNSQGIDVGDKEESPADPYTELRASKQRIPTCVTQVPDDARRRFLEYDKMVLSFTATWNDDVYKIMYFLTDDTIAVREIQKPNSGKDPVPMLLKRMKVPKDWKILSSSYPAIYLEYDDPEISEYYTPKDFLVGGTVFIFSRRFFLHDCDSFTRKYYSDMLNIIQPKEIPLPMEDVKVSPEYEPPPHIIFGTPEDTYTSCLSFMPKQPKKDVVRQLVNFPKKLRYSMKMDVVHPEDENRDFILEYNLSDGTILVQELEKRNSGRREGCFLKATLVPKPNTERNNPEYYTPQDFYIGAKINIFNHHFIITGADLFVYRYTEANSEKFSREVRDSIRDYLVKQKLLCTDIEVETKKIQDEKDTKQQLIEPHEAIVEKDDMTKCLDDFETQAKCKYEGEHGELRLRTPPPEELCPDLSLVDPAPISQSNKDLKTFKEQNIKKEVKWKC</sequence>
<dbReference type="EMBL" id="CAXAJV020001293">
    <property type="protein sequence ID" value="CAL7943521.1"/>
    <property type="molecule type" value="Genomic_DNA"/>
</dbReference>
<dbReference type="PROSITE" id="PS51336">
    <property type="entry name" value="DM10"/>
    <property type="match status" value="3"/>
</dbReference>
<reference evidence="7 8" key="1">
    <citation type="submission" date="2024-08" db="EMBL/GenBank/DDBJ databases">
        <authorList>
            <person name="Will J Nash"/>
            <person name="Angela Man"/>
            <person name="Seanna McTaggart"/>
            <person name="Kendall Baker"/>
            <person name="Tom Barker"/>
            <person name="Leah Catchpole"/>
            <person name="Alex Durrant"/>
            <person name="Karim Gharbi"/>
            <person name="Naomi Irish"/>
            <person name="Gemy Kaithakottil"/>
            <person name="Debby Ku"/>
            <person name="Aaliyah Providence"/>
            <person name="Felix Shaw"/>
            <person name="David Swarbreck"/>
            <person name="Chris Watkins"/>
            <person name="Ann M. McCartney"/>
            <person name="Giulio Formenti"/>
            <person name="Alice Mouton"/>
            <person name="Noel Vella"/>
            <person name="Bjorn M von Reumont"/>
            <person name="Adriana Vella"/>
            <person name="Wilfried Haerty"/>
        </authorList>
    </citation>
    <scope>NUCLEOTIDE SEQUENCE [LARGE SCALE GENOMIC DNA]</scope>
</reference>
<keyword evidence="5" id="KW-0966">Cell projection</keyword>
<dbReference type="InterPro" id="IPR006602">
    <property type="entry name" value="DM10_dom"/>
</dbReference>
<evidence type="ECO:0000256" key="1">
    <source>
        <dbReference type="ARBA" id="ARBA00004430"/>
    </source>
</evidence>
<protein>
    <recommendedName>
        <fullName evidence="6">DM10 domain-containing protein</fullName>
    </recommendedName>
</protein>
<comment type="caution">
    <text evidence="7">The sequence shown here is derived from an EMBL/GenBank/DDBJ whole genome shotgun (WGS) entry which is preliminary data.</text>
</comment>
<evidence type="ECO:0000256" key="4">
    <source>
        <dbReference type="ARBA" id="ARBA00023212"/>
    </source>
</evidence>
<proteinExistence type="predicted"/>
<gene>
    <name evidence="7" type="ORF">XYLVIOL_LOCUS6135</name>
</gene>
<keyword evidence="3" id="KW-0677">Repeat</keyword>
<name>A0ABP1NTF6_XYLVO</name>
<evidence type="ECO:0000256" key="5">
    <source>
        <dbReference type="ARBA" id="ARBA00023273"/>
    </source>
</evidence>
<keyword evidence="8" id="KW-1185">Reference proteome</keyword>
<dbReference type="Proteomes" id="UP001642520">
    <property type="component" value="Unassembled WGS sequence"/>
</dbReference>
<dbReference type="InterPro" id="IPR040193">
    <property type="entry name" value="EFHC1/EFHC2/EFHB"/>
</dbReference>
<keyword evidence="2" id="KW-0963">Cytoplasm</keyword>
<dbReference type="PANTHER" id="PTHR12086:SF9">
    <property type="entry name" value="EF-HAND DOMAIN-CONTAINING PROTEIN 1"/>
    <property type="match status" value="1"/>
</dbReference>